<organism evidence="1">
    <name type="scientific">uncultured Thermomicrobiales bacterium</name>
    <dbReference type="NCBI Taxonomy" id="1645740"/>
    <lineage>
        <taxon>Bacteria</taxon>
        <taxon>Pseudomonadati</taxon>
        <taxon>Thermomicrobiota</taxon>
        <taxon>Thermomicrobia</taxon>
        <taxon>Thermomicrobiales</taxon>
        <taxon>environmental samples</taxon>
    </lineage>
</organism>
<dbReference type="AlphaFoldDB" id="A0A6J4V9A9"/>
<protein>
    <recommendedName>
        <fullName evidence="2">C-type cytochrome biogenesis protein CcmI</fullName>
    </recommendedName>
</protein>
<accession>A0A6J4V9A9</accession>
<reference evidence="1" key="1">
    <citation type="submission" date="2020-02" db="EMBL/GenBank/DDBJ databases">
        <authorList>
            <person name="Meier V. D."/>
        </authorList>
    </citation>
    <scope>NUCLEOTIDE SEQUENCE</scope>
    <source>
        <strain evidence="1">AVDCRST_MAG18</strain>
    </source>
</reference>
<evidence type="ECO:0000313" key="1">
    <source>
        <dbReference type="EMBL" id="CAA9570054.1"/>
    </source>
</evidence>
<sequence length="152" mass="16675">MTVPALLGLLLALAAVSYVVAPLIWPRAFGIGVAVPSVSVGDEVETLALLRDDLLAQIVDLDFDRAVGKTDEEEYREERAALKRRALAVIRSLDERMQSEAIEESIEREVSRARARRVEVESPADGADLNDEVERQILALRRARGAGVARAE</sequence>
<evidence type="ECO:0008006" key="2">
    <source>
        <dbReference type="Google" id="ProtNLM"/>
    </source>
</evidence>
<proteinExistence type="predicted"/>
<dbReference type="EMBL" id="CADCWN010000148">
    <property type="protein sequence ID" value="CAA9570054.1"/>
    <property type="molecule type" value="Genomic_DNA"/>
</dbReference>
<gene>
    <name evidence="1" type="ORF">AVDCRST_MAG18-1876</name>
</gene>
<name>A0A6J4V9A9_9BACT</name>